<dbReference type="NCBIfam" id="TIGR00125">
    <property type="entry name" value="cyt_tran_rel"/>
    <property type="match status" value="1"/>
</dbReference>
<dbReference type="EMBL" id="MN740670">
    <property type="protein sequence ID" value="QHU06998.1"/>
    <property type="molecule type" value="Genomic_DNA"/>
</dbReference>
<keyword evidence="5" id="KW-0548">Nucleotidyltransferase</keyword>
<evidence type="ECO:0000256" key="5">
    <source>
        <dbReference type="ARBA" id="ARBA00022695"/>
    </source>
</evidence>
<evidence type="ECO:0000256" key="2">
    <source>
        <dbReference type="ARBA" id="ARBA00010101"/>
    </source>
</evidence>
<evidence type="ECO:0000256" key="11">
    <source>
        <dbReference type="ARBA" id="ARBA00031473"/>
    </source>
</evidence>
<organism evidence="13">
    <name type="scientific">viral metagenome</name>
    <dbReference type="NCBI Taxonomy" id="1070528"/>
    <lineage>
        <taxon>unclassified sequences</taxon>
        <taxon>metagenomes</taxon>
        <taxon>organismal metagenomes</taxon>
    </lineage>
</organism>
<dbReference type="GO" id="GO:0004306">
    <property type="term" value="F:ethanolamine-phosphate cytidylyltransferase activity"/>
    <property type="evidence" value="ECO:0007669"/>
    <property type="project" value="UniProtKB-EC"/>
</dbReference>
<comment type="pathway">
    <text evidence="1">Lipid metabolism.</text>
</comment>
<dbReference type="SUPFAM" id="SSF52374">
    <property type="entry name" value="Nucleotidylyl transferase"/>
    <property type="match status" value="1"/>
</dbReference>
<dbReference type="GO" id="GO:0005737">
    <property type="term" value="C:cytoplasm"/>
    <property type="evidence" value="ECO:0007669"/>
    <property type="project" value="TreeGrafter"/>
</dbReference>
<proteinExistence type="inferred from homology"/>
<evidence type="ECO:0000259" key="12">
    <source>
        <dbReference type="Pfam" id="PF01467"/>
    </source>
</evidence>
<keyword evidence="4" id="KW-0808">Transferase</keyword>
<name>A0A6C0JSY5_9ZZZZ</name>
<dbReference type="GO" id="GO:0006646">
    <property type="term" value="P:phosphatidylethanolamine biosynthetic process"/>
    <property type="evidence" value="ECO:0007669"/>
    <property type="project" value="UniProtKB-UniPathway"/>
</dbReference>
<evidence type="ECO:0000256" key="9">
    <source>
        <dbReference type="ARBA" id="ARBA00024191"/>
    </source>
</evidence>
<protein>
    <recommendedName>
        <fullName evidence="10">ethanolamine-phosphate cytidylyltransferase</fullName>
        <ecNumber evidence="10">2.7.7.14</ecNumber>
    </recommendedName>
    <alternativeName>
        <fullName evidence="11">CTP:phosphoethanolamine cytidylyltransferase</fullName>
    </alternativeName>
</protein>
<dbReference type="Pfam" id="PF01467">
    <property type="entry name" value="CTP_transf_like"/>
    <property type="match status" value="1"/>
</dbReference>
<sequence>MDQKTIYVDMVADMFHSGHVNLLKRAASFGTTLIVGLNSDLDAASYKRVPIIPLKDRVIVIDACKYVDRVISPCPLVITKDFLSEHNIDLVVHAHDEGDTSYNFMYEVPMKLNKFKRVDYTRGISTSDIIKRIQERST</sequence>
<dbReference type="UniPathway" id="UPA00558">
    <property type="reaction ID" value="UER00742"/>
</dbReference>
<comment type="pathway">
    <text evidence="9">Phospholipid metabolism; phosphatidylethanolamine biosynthesis; phosphatidylethanolamine from ethanolamine: step 2/3.</text>
</comment>
<evidence type="ECO:0000256" key="10">
    <source>
        <dbReference type="ARBA" id="ARBA00024221"/>
    </source>
</evidence>
<evidence type="ECO:0000256" key="7">
    <source>
        <dbReference type="ARBA" id="ARBA00023209"/>
    </source>
</evidence>
<accession>A0A6C0JSY5</accession>
<keyword evidence="7" id="KW-0594">Phospholipid biosynthesis</keyword>
<feature type="domain" description="Cytidyltransferase-like" evidence="12">
    <location>
        <begin position="13"/>
        <end position="132"/>
    </location>
</feature>
<evidence type="ECO:0000313" key="13">
    <source>
        <dbReference type="EMBL" id="QHU06998.1"/>
    </source>
</evidence>
<dbReference type="PANTHER" id="PTHR45780:SF2">
    <property type="entry name" value="ETHANOLAMINE-PHOSPHATE CYTIDYLYLTRANSFERASE"/>
    <property type="match status" value="1"/>
</dbReference>
<comment type="similarity">
    <text evidence="2">Belongs to the cytidylyltransferase family.</text>
</comment>
<evidence type="ECO:0000256" key="4">
    <source>
        <dbReference type="ARBA" id="ARBA00022679"/>
    </source>
</evidence>
<keyword evidence="3" id="KW-0444">Lipid biosynthesis</keyword>
<evidence type="ECO:0000256" key="6">
    <source>
        <dbReference type="ARBA" id="ARBA00023098"/>
    </source>
</evidence>
<keyword evidence="6" id="KW-0443">Lipid metabolism</keyword>
<reference evidence="13" key="1">
    <citation type="journal article" date="2020" name="Nature">
        <title>Giant virus diversity and host interactions through global metagenomics.</title>
        <authorList>
            <person name="Schulz F."/>
            <person name="Roux S."/>
            <person name="Paez-Espino D."/>
            <person name="Jungbluth S."/>
            <person name="Walsh D.A."/>
            <person name="Denef V.J."/>
            <person name="McMahon K.D."/>
            <person name="Konstantinidis K.T."/>
            <person name="Eloe-Fadrosh E.A."/>
            <person name="Kyrpides N.C."/>
            <person name="Woyke T."/>
        </authorList>
    </citation>
    <scope>NUCLEOTIDE SEQUENCE</scope>
    <source>
        <strain evidence="13">GVMAG-S-1038524-41</strain>
    </source>
</reference>
<dbReference type="AlphaFoldDB" id="A0A6C0JSY5"/>
<evidence type="ECO:0000256" key="8">
    <source>
        <dbReference type="ARBA" id="ARBA00023264"/>
    </source>
</evidence>
<dbReference type="InterPro" id="IPR004821">
    <property type="entry name" value="Cyt_trans-like"/>
</dbReference>
<dbReference type="Gene3D" id="3.40.50.620">
    <property type="entry name" value="HUPs"/>
    <property type="match status" value="1"/>
</dbReference>
<dbReference type="PANTHER" id="PTHR45780">
    <property type="entry name" value="ETHANOLAMINE-PHOSPHATE CYTIDYLYLTRANSFERASE"/>
    <property type="match status" value="1"/>
</dbReference>
<evidence type="ECO:0000256" key="3">
    <source>
        <dbReference type="ARBA" id="ARBA00022516"/>
    </source>
</evidence>
<evidence type="ECO:0000256" key="1">
    <source>
        <dbReference type="ARBA" id="ARBA00005189"/>
    </source>
</evidence>
<keyword evidence="8" id="KW-1208">Phospholipid metabolism</keyword>
<dbReference type="InterPro" id="IPR044608">
    <property type="entry name" value="Ect1/PCYT2"/>
</dbReference>
<dbReference type="InterPro" id="IPR014729">
    <property type="entry name" value="Rossmann-like_a/b/a_fold"/>
</dbReference>
<dbReference type="EC" id="2.7.7.14" evidence="10"/>